<dbReference type="Proteomes" id="UP000054498">
    <property type="component" value="Unassembled WGS sequence"/>
</dbReference>
<dbReference type="InterPro" id="IPR036430">
    <property type="entry name" value="RNase_T2-like_sf"/>
</dbReference>
<dbReference type="Pfam" id="PF00445">
    <property type="entry name" value="Ribonuclease_T2"/>
    <property type="match status" value="1"/>
</dbReference>
<dbReference type="RefSeq" id="XP_013893521.1">
    <property type="nucleotide sequence ID" value="XM_014038067.1"/>
</dbReference>
<dbReference type="AlphaFoldDB" id="A0A0D2LYI1"/>
<protein>
    <submittedName>
        <fullName evidence="7">Uncharacterized protein</fullName>
    </submittedName>
</protein>
<dbReference type="STRING" id="145388.A0A0D2LYI1"/>
<dbReference type="GeneID" id="25730926"/>
<dbReference type="KEGG" id="mng:MNEG_13461"/>
<keyword evidence="8" id="KW-1185">Reference proteome</keyword>
<sequence length="291" mass="31403">MRTTGMRAVILLLISASASAALAGVSEGGSSNFDYFYLVRQWPATFCNDHTCTHSPPNRFKFTIHGMWPQRTDGTWPEYCDPGNPFSVAKILDLLPSMIRTWPSWSGENRAFWSHEWTRHGTCAERLVGGERGFFKAVLGLHKQLRIEDALAAAGIGPSGEKAYEGRVLQRALKDGLGTYHHIFCDAKGNLAEVWSCVGLDLRPFDCGAQRDAPALRGPSALPPQNNACGLRVKIPPLDRRYARRGARAWAGVALAALVLAVAAVALARRRAAGGGGAGGDELRRPLAGAA</sequence>
<feature type="signal peptide" evidence="6">
    <location>
        <begin position="1"/>
        <end position="20"/>
    </location>
</feature>
<dbReference type="PANTHER" id="PTHR11240:SF22">
    <property type="entry name" value="RIBONUCLEASE T2"/>
    <property type="match status" value="1"/>
</dbReference>
<keyword evidence="5" id="KW-1133">Transmembrane helix</keyword>
<dbReference type="Gene3D" id="3.90.730.10">
    <property type="entry name" value="Ribonuclease T2-like"/>
    <property type="match status" value="1"/>
</dbReference>
<comment type="similarity">
    <text evidence="1 4">Belongs to the RNase T2 family.</text>
</comment>
<dbReference type="InterPro" id="IPR001568">
    <property type="entry name" value="RNase_T2-like"/>
</dbReference>
<evidence type="ECO:0000256" key="5">
    <source>
        <dbReference type="SAM" id="Phobius"/>
    </source>
</evidence>
<reference evidence="7 8" key="1">
    <citation type="journal article" date="2013" name="BMC Genomics">
        <title>Reconstruction of the lipid metabolism for the microalga Monoraphidium neglectum from its genome sequence reveals characteristics suitable for biofuel production.</title>
        <authorList>
            <person name="Bogen C."/>
            <person name="Al-Dilaimi A."/>
            <person name="Albersmeier A."/>
            <person name="Wichmann J."/>
            <person name="Grundmann M."/>
            <person name="Rupp O."/>
            <person name="Lauersen K.J."/>
            <person name="Blifernez-Klassen O."/>
            <person name="Kalinowski J."/>
            <person name="Goesmann A."/>
            <person name="Mussgnug J.H."/>
            <person name="Kruse O."/>
        </authorList>
    </citation>
    <scope>NUCLEOTIDE SEQUENCE [LARGE SCALE GENOMIC DNA]</scope>
    <source>
        <strain evidence="7 8">SAG 48.87</strain>
    </source>
</reference>
<dbReference type="EMBL" id="KK104057">
    <property type="protein sequence ID" value="KIY94501.1"/>
    <property type="molecule type" value="Genomic_DNA"/>
</dbReference>
<feature type="active site" evidence="3">
    <location>
        <position position="65"/>
    </location>
</feature>
<dbReference type="SUPFAM" id="SSF55895">
    <property type="entry name" value="Ribonuclease Rh-like"/>
    <property type="match status" value="1"/>
</dbReference>
<feature type="chain" id="PRO_5002264240" evidence="6">
    <location>
        <begin position="21"/>
        <end position="291"/>
    </location>
</feature>
<dbReference type="GO" id="GO:0033897">
    <property type="term" value="F:ribonuclease T2 activity"/>
    <property type="evidence" value="ECO:0007669"/>
    <property type="project" value="InterPro"/>
</dbReference>
<keyword evidence="5" id="KW-0812">Transmembrane</keyword>
<dbReference type="GO" id="GO:0005576">
    <property type="term" value="C:extracellular region"/>
    <property type="evidence" value="ECO:0007669"/>
    <property type="project" value="TreeGrafter"/>
</dbReference>
<proteinExistence type="inferred from homology"/>
<keyword evidence="5" id="KW-0472">Membrane</keyword>
<feature type="transmembrane region" description="Helical" evidence="5">
    <location>
        <begin position="249"/>
        <end position="268"/>
    </location>
</feature>
<dbReference type="PANTHER" id="PTHR11240">
    <property type="entry name" value="RIBONUCLEASE T2"/>
    <property type="match status" value="1"/>
</dbReference>
<keyword evidence="2" id="KW-1015">Disulfide bond</keyword>
<accession>A0A0D2LYI1</accession>
<evidence type="ECO:0000256" key="6">
    <source>
        <dbReference type="SAM" id="SignalP"/>
    </source>
</evidence>
<dbReference type="OrthoDB" id="435754at2759"/>
<gene>
    <name evidence="7" type="ORF">MNEG_13461</name>
</gene>
<evidence type="ECO:0000256" key="4">
    <source>
        <dbReference type="RuleBase" id="RU004328"/>
    </source>
</evidence>
<keyword evidence="6" id="KW-0732">Signal</keyword>
<feature type="active site" evidence="3">
    <location>
        <position position="116"/>
    </location>
</feature>
<evidence type="ECO:0000313" key="8">
    <source>
        <dbReference type="Proteomes" id="UP000054498"/>
    </source>
</evidence>
<dbReference type="CDD" id="cd01061">
    <property type="entry name" value="RNase_T2_euk"/>
    <property type="match status" value="1"/>
</dbReference>
<evidence type="ECO:0000256" key="2">
    <source>
        <dbReference type="ARBA" id="ARBA00023157"/>
    </source>
</evidence>
<dbReference type="PROSITE" id="PS00531">
    <property type="entry name" value="RNASE_T2_2"/>
    <property type="match status" value="1"/>
</dbReference>
<feature type="active site" evidence="3">
    <location>
        <position position="120"/>
    </location>
</feature>
<dbReference type="GO" id="GO:0006401">
    <property type="term" value="P:RNA catabolic process"/>
    <property type="evidence" value="ECO:0007669"/>
    <property type="project" value="TreeGrafter"/>
</dbReference>
<evidence type="ECO:0000256" key="1">
    <source>
        <dbReference type="ARBA" id="ARBA00007469"/>
    </source>
</evidence>
<evidence type="ECO:0000313" key="7">
    <source>
        <dbReference type="EMBL" id="KIY94501.1"/>
    </source>
</evidence>
<organism evidence="7 8">
    <name type="scientific">Monoraphidium neglectum</name>
    <dbReference type="NCBI Taxonomy" id="145388"/>
    <lineage>
        <taxon>Eukaryota</taxon>
        <taxon>Viridiplantae</taxon>
        <taxon>Chlorophyta</taxon>
        <taxon>core chlorophytes</taxon>
        <taxon>Chlorophyceae</taxon>
        <taxon>CS clade</taxon>
        <taxon>Sphaeropleales</taxon>
        <taxon>Selenastraceae</taxon>
        <taxon>Monoraphidium</taxon>
    </lineage>
</organism>
<evidence type="ECO:0000256" key="3">
    <source>
        <dbReference type="PIRSR" id="PIRSR633697-1"/>
    </source>
</evidence>
<dbReference type="GO" id="GO:0003723">
    <property type="term" value="F:RNA binding"/>
    <property type="evidence" value="ECO:0007669"/>
    <property type="project" value="InterPro"/>
</dbReference>
<dbReference type="InterPro" id="IPR033697">
    <property type="entry name" value="Ribonuclease_T2_eukaryotic"/>
</dbReference>
<dbReference type="InterPro" id="IPR033130">
    <property type="entry name" value="RNase_T2_His_AS_2"/>
</dbReference>
<name>A0A0D2LYI1_9CHLO</name>